<proteinExistence type="predicted"/>
<accession>A0A0A9AEK9</accession>
<organism evidence="1">
    <name type="scientific">Arundo donax</name>
    <name type="common">Giant reed</name>
    <name type="synonym">Donax arundinaceus</name>
    <dbReference type="NCBI Taxonomy" id="35708"/>
    <lineage>
        <taxon>Eukaryota</taxon>
        <taxon>Viridiplantae</taxon>
        <taxon>Streptophyta</taxon>
        <taxon>Embryophyta</taxon>
        <taxon>Tracheophyta</taxon>
        <taxon>Spermatophyta</taxon>
        <taxon>Magnoliopsida</taxon>
        <taxon>Liliopsida</taxon>
        <taxon>Poales</taxon>
        <taxon>Poaceae</taxon>
        <taxon>PACMAD clade</taxon>
        <taxon>Arundinoideae</taxon>
        <taxon>Arundineae</taxon>
        <taxon>Arundo</taxon>
    </lineage>
</organism>
<evidence type="ECO:0000313" key="1">
    <source>
        <dbReference type="EMBL" id="JAD45532.1"/>
    </source>
</evidence>
<name>A0A0A9AEK9_ARUDO</name>
<sequence>MLLHFCLPDTRTKHQCHCSFYLPRIGT</sequence>
<reference evidence="1" key="1">
    <citation type="submission" date="2014-09" db="EMBL/GenBank/DDBJ databases">
        <authorList>
            <person name="Magalhaes I.L.F."/>
            <person name="Oliveira U."/>
            <person name="Santos F.R."/>
            <person name="Vidigal T.H.D.A."/>
            <person name="Brescovit A.D."/>
            <person name="Santos A.J."/>
        </authorList>
    </citation>
    <scope>NUCLEOTIDE SEQUENCE</scope>
    <source>
        <tissue evidence="1">Shoot tissue taken approximately 20 cm above the soil surface</tissue>
    </source>
</reference>
<reference evidence="1" key="2">
    <citation type="journal article" date="2015" name="Data Brief">
        <title>Shoot transcriptome of the giant reed, Arundo donax.</title>
        <authorList>
            <person name="Barrero R.A."/>
            <person name="Guerrero F.D."/>
            <person name="Moolhuijzen P."/>
            <person name="Goolsby J.A."/>
            <person name="Tidwell J."/>
            <person name="Bellgard S.E."/>
            <person name="Bellgard M.I."/>
        </authorList>
    </citation>
    <scope>NUCLEOTIDE SEQUENCE</scope>
    <source>
        <tissue evidence="1">Shoot tissue taken approximately 20 cm above the soil surface</tissue>
    </source>
</reference>
<dbReference type="EMBL" id="GBRH01252363">
    <property type="protein sequence ID" value="JAD45532.1"/>
    <property type="molecule type" value="Transcribed_RNA"/>
</dbReference>
<protein>
    <submittedName>
        <fullName evidence="1">Uncharacterized protein</fullName>
    </submittedName>
</protein>
<dbReference type="AlphaFoldDB" id="A0A0A9AEK9"/>